<keyword evidence="1" id="KW-0175">Coiled coil</keyword>
<dbReference type="AlphaFoldDB" id="A0A660HMC9"/>
<keyword evidence="4" id="KW-1185">Reference proteome</keyword>
<sequence>MVKFKKQLYLFKIILFIILGLLFIANNYSVMAMENLNKEEIKSINNNKNEEKNNYEMSMNKDIETKKHFIQLIIEKIIIKIICIEIKINF</sequence>
<name>A0A660HMC9_ZIZJU</name>
<protein>
    <recommendedName>
        <fullName evidence="2">Sequence-variable mosaic (SVM) signal sequence domain-containing protein</fullName>
    </recommendedName>
</protein>
<proteinExistence type="predicted"/>
<accession>A0A660HMC9</accession>
<dbReference type="Pfam" id="PF12113">
    <property type="entry name" value="SVM_signal"/>
    <property type="match status" value="1"/>
</dbReference>
<feature type="domain" description="Sequence-variable mosaic (SVM) signal sequence" evidence="2">
    <location>
        <begin position="1"/>
        <end position="33"/>
    </location>
</feature>
<organism evidence="3 4">
    <name type="scientific">Ziziphus jujuba witches'-broom phytoplasma</name>
    <dbReference type="NCBI Taxonomy" id="135727"/>
    <lineage>
        <taxon>Bacteria</taxon>
        <taxon>Bacillati</taxon>
        <taxon>Mycoplasmatota</taxon>
        <taxon>Mollicutes</taxon>
        <taxon>Acholeplasmatales</taxon>
        <taxon>Acholeplasmataceae</taxon>
        <taxon>Candidatus Phytoplasma</taxon>
        <taxon>16SrV (Elm yellows group)</taxon>
    </lineage>
</organism>
<evidence type="ECO:0000256" key="1">
    <source>
        <dbReference type="SAM" id="Coils"/>
    </source>
</evidence>
<evidence type="ECO:0000313" key="3">
    <source>
        <dbReference type="EMBL" id="AYJ01188.1"/>
    </source>
</evidence>
<dbReference type="Proteomes" id="UP000272462">
    <property type="component" value="Chromosome"/>
</dbReference>
<feature type="coiled-coil region" evidence="1">
    <location>
        <begin position="33"/>
        <end position="61"/>
    </location>
</feature>
<dbReference type="EMBL" id="CP025121">
    <property type="protein sequence ID" value="AYJ01188.1"/>
    <property type="molecule type" value="Genomic_DNA"/>
</dbReference>
<dbReference type="RefSeq" id="WP_121463919.1">
    <property type="nucleotide sequence ID" value="NZ_CP025121.1"/>
</dbReference>
<evidence type="ECO:0000259" key="2">
    <source>
        <dbReference type="Pfam" id="PF12113"/>
    </source>
</evidence>
<evidence type="ECO:0000313" key="4">
    <source>
        <dbReference type="Proteomes" id="UP000272462"/>
    </source>
</evidence>
<dbReference type="KEGG" id="pzi:CWO85_01425"/>
<gene>
    <name evidence="3" type="ORF">CWO85_01425</name>
</gene>
<reference evidence="3 4" key="1">
    <citation type="journal article" date="2018" name="BMC Genomics">
        <title>Comparative genome analysis of jujube witches'-broom Phytoplasma, an obligate pathogen that causes jujube witches'-broom disease.</title>
        <authorList>
            <person name="Wang J."/>
            <person name="Song L."/>
            <person name="Jiao Q."/>
            <person name="Yang S."/>
            <person name="Gao R."/>
            <person name="Lu X."/>
            <person name="Zhou G."/>
        </authorList>
    </citation>
    <scope>NUCLEOTIDE SEQUENCE [LARGE SCALE GENOMIC DNA]</scope>
    <source>
        <strain evidence="3">Jwb-nky</strain>
    </source>
</reference>
<dbReference type="InterPro" id="IPR021970">
    <property type="entry name" value="SVM_signal"/>
</dbReference>